<name>A0AAD5R980_PARTN</name>
<feature type="region of interest" description="Disordered" evidence="1">
    <location>
        <begin position="54"/>
        <end position="81"/>
    </location>
</feature>
<feature type="region of interest" description="Disordered" evidence="1">
    <location>
        <begin position="111"/>
        <end position="152"/>
    </location>
</feature>
<dbReference type="AlphaFoldDB" id="A0AAD5R980"/>
<evidence type="ECO:0000313" key="2">
    <source>
        <dbReference type="EMBL" id="KAJ1371793.1"/>
    </source>
</evidence>
<dbReference type="Proteomes" id="UP001196413">
    <property type="component" value="Unassembled WGS sequence"/>
</dbReference>
<reference evidence="2" key="1">
    <citation type="submission" date="2021-06" db="EMBL/GenBank/DDBJ databases">
        <title>Parelaphostrongylus tenuis whole genome reference sequence.</title>
        <authorList>
            <person name="Garwood T.J."/>
            <person name="Larsen P.A."/>
            <person name="Fountain-Jones N.M."/>
            <person name="Garbe J.R."/>
            <person name="Macchietto M.G."/>
            <person name="Kania S.A."/>
            <person name="Gerhold R.W."/>
            <person name="Richards J.E."/>
            <person name="Wolf T.M."/>
        </authorList>
    </citation>
    <scope>NUCLEOTIDE SEQUENCE</scope>
    <source>
        <strain evidence="2">MNPRO001-30</strain>
        <tissue evidence="2">Meninges</tissue>
    </source>
</reference>
<dbReference type="EMBL" id="JAHQIW010007043">
    <property type="protein sequence ID" value="KAJ1371793.1"/>
    <property type="molecule type" value="Genomic_DNA"/>
</dbReference>
<evidence type="ECO:0000256" key="1">
    <source>
        <dbReference type="SAM" id="MobiDB-lite"/>
    </source>
</evidence>
<feature type="compositionally biased region" description="Basic and acidic residues" evidence="1">
    <location>
        <begin position="125"/>
        <end position="146"/>
    </location>
</feature>
<feature type="compositionally biased region" description="Polar residues" evidence="1">
    <location>
        <begin position="188"/>
        <end position="203"/>
    </location>
</feature>
<keyword evidence="3" id="KW-1185">Reference proteome</keyword>
<feature type="region of interest" description="Disordered" evidence="1">
    <location>
        <begin position="188"/>
        <end position="225"/>
    </location>
</feature>
<protein>
    <submittedName>
        <fullName evidence="2">PHB</fullName>
    </submittedName>
</protein>
<proteinExistence type="predicted"/>
<evidence type="ECO:0000313" key="3">
    <source>
        <dbReference type="Proteomes" id="UP001196413"/>
    </source>
</evidence>
<accession>A0AAD5R980</accession>
<organism evidence="2 3">
    <name type="scientific">Parelaphostrongylus tenuis</name>
    <name type="common">Meningeal worm</name>
    <dbReference type="NCBI Taxonomy" id="148309"/>
    <lineage>
        <taxon>Eukaryota</taxon>
        <taxon>Metazoa</taxon>
        <taxon>Ecdysozoa</taxon>
        <taxon>Nematoda</taxon>
        <taxon>Chromadorea</taxon>
        <taxon>Rhabditida</taxon>
        <taxon>Rhabditina</taxon>
        <taxon>Rhabditomorpha</taxon>
        <taxon>Strongyloidea</taxon>
        <taxon>Metastrongylidae</taxon>
        <taxon>Parelaphostrongylus</taxon>
    </lineage>
</organism>
<gene>
    <name evidence="2" type="primary">MEC-2</name>
    <name evidence="2" type="ORF">KIN20_033803</name>
</gene>
<comment type="caution">
    <text evidence="2">The sequence shown here is derived from an EMBL/GenBank/DDBJ whole genome shotgun (WGS) entry which is preliminary data.</text>
</comment>
<sequence>MRPTWRDRKTMGANGTTNSLLKQAIVNRMKPLITSEDNRSQAAHLLTSNFIKDSMDRNDAQDKRMSVTKEKNKLPNGSDEKGDVITAFAKRNDQEVICFEKNLSNSKNIKEEINSSEDSSQSSHSSREFSSDEMKTAARCEKESSHSEISQDAEENNMLLCSSDDEKCPNLCGVKRDTTIEASQPMSKEMDTITTVSSPNSEGKANYRTKEKSTVMEPTKHSVHKEPLNTQLIEKEMPRSSTNSQLQSPKDQLSRRHSFMQDKVTIIEVPGALALSNDAEIQSFLRHKAMGKDKSGHASIINETLHSPFGSQKSVTFNDKVELHEIARIETSSSEEEITVESDEEMSKPSIETHHHLAHFLENLKAGTEHSSLYDMEGDNTSTIASGFEQPLHSYLAQDLSDNDDEESFDNHSPTFPVLHTRKESKETSYTEAQPFINNVEQGADSAPPGKGAIVLRSTGVQTTAFFPPDLTQTVDRNTQSENGQYEMLPRSIISHSEGSSHQRSVKSNSLYTTKDAISFVTTIKSRKNNTAEISSEDDFLIDAVKQSGHFSRSESFENLLPESKKTPTTYPTSLHRTITRNEIEDQMKNEFLARFGAGRRAPFAQDDAHDPVYTMGSLNSIFSTDSQESVVSEASIRKESATHRNFNY</sequence>
<feature type="compositionally biased region" description="Basic and acidic residues" evidence="1">
    <location>
        <begin position="208"/>
        <end position="225"/>
    </location>
</feature>